<dbReference type="EMBL" id="JAFNEN010000235">
    <property type="protein sequence ID" value="KAG8188610.1"/>
    <property type="molecule type" value="Genomic_DNA"/>
</dbReference>
<keyword evidence="1" id="KW-1133">Transmembrane helix</keyword>
<dbReference type="Proteomes" id="UP000827092">
    <property type="component" value="Unassembled WGS sequence"/>
</dbReference>
<feature type="transmembrane region" description="Helical" evidence="1">
    <location>
        <begin position="69"/>
        <end position="88"/>
    </location>
</feature>
<sequence length="168" mass="19702">MSILVFVRLMSCVYDLLEFLVRHLDRWVLRERPLLAVFLTSLLGHFPQNVIPFAFCCWNKELIYQRREVFLKILVLLCLIVFVIENLFNSRCAFHSPKRHVNLMQVPSQVLESSRITKATQPLYRSGTRSLKPASPDFGYKGLFCIKPSFFASFRTRSRPVSVFEKNR</sequence>
<keyword evidence="3" id="KW-1185">Reference proteome</keyword>
<gene>
    <name evidence="2" type="ORF">JTE90_005965</name>
</gene>
<keyword evidence="1" id="KW-0812">Transmembrane</keyword>
<evidence type="ECO:0000313" key="3">
    <source>
        <dbReference type="Proteomes" id="UP000827092"/>
    </source>
</evidence>
<evidence type="ECO:0000256" key="1">
    <source>
        <dbReference type="SAM" id="Phobius"/>
    </source>
</evidence>
<keyword evidence="1" id="KW-0472">Membrane</keyword>
<accession>A0AAV6UVU4</accession>
<organism evidence="2 3">
    <name type="scientific">Oedothorax gibbosus</name>
    <dbReference type="NCBI Taxonomy" id="931172"/>
    <lineage>
        <taxon>Eukaryota</taxon>
        <taxon>Metazoa</taxon>
        <taxon>Ecdysozoa</taxon>
        <taxon>Arthropoda</taxon>
        <taxon>Chelicerata</taxon>
        <taxon>Arachnida</taxon>
        <taxon>Araneae</taxon>
        <taxon>Araneomorphae</taxon>
        <taxon>Entelegynae</taxon>
        <taxon>Araneoidea</taxon>
        <taxon>Linyphiidae</taxon>
        <taxon>Erigoninae</taxon>
        <taxon>Oedothorax</taxon>
    </lineage>
</organism>
<reference evidence="2 3" key="1">
    <citation type="journal article" date="2022" name="Nat. Ecol. Evol.">
        <title>A masculinizing supergene underlies an exaggerated male reproductive morph in a spider.</title>
        <authorList>
            <person name="Hendrickx F."/>
            <person name="De Corte Z."/>
            <person name="Sonet G."/>
            <person name="Van Belleghem S.M."/>
            <person name="Kostlbacher S."/>
            <person name="Vangestel C."/>
        </authorList>
    </citation>
    <scope>NUCLEOTIDE SEQUENCE [LARGE SCALE GENOMIC DNA]</scope>
    <source>
        <strain evidence="2">W744_W776</strain>
    </source>
</reference>
<feature type="transmembrane region" description="Helical" evidence="1">
    <location>
        <begin position="34"/>
        <end position="57"/>
    </location>
</feature>
<evidence type="ECO:0000313" key="2">
    <source>
        <dbReference type="EMBL" id="KAG8188610.1"/>
    </source>
</evidence>
<name>A0AAV6UVU4_9ARAC</name>
<proteinExistence type="predicted"/>
<dbReference type="AlphaFoldDB" id="A0AAV6UVU4"/>
<protein>
    <submittedName>
        <fullName evidence="2">Uncharacterized protein</fullName>
    </submittedName>
</protein>
<comment type="caution">
    <text evidence="2">The sequence shown here is derived from an EMBL/GenBank/DDBJ whole genome shotgun (WGS) entry which is preliminary data.</text>
</comment>